<keyword evidence="1" id="KW-0732">Signal</keyword>
<dbReference type="EMBL" id="CAJPDT010000150">
    <property type="protein sequence ID" value="CAF9941503.1"/>
    <property type="molecule type" value="Genomic_DNA"/>
</dbReference>
<organism evidence="2 3">
    <name type="scientific">Imshaugia aleurites</name>
    <dbReference type="NCBI Taxonomy" id="172621"/>
    <lineage>
        <taxon>Eukaryota</taxon>
        <taxon>Fungi</taxon>
        <taxon>Dikarya</taxon>
        <taxon>Ascomycota</taxon>
        <taxon>Pezizomycotina</taxon>
        <taxon>Lecanoromycetes</taxon>
        <taxon>OSLEUM clade</taxon>
        <taxon>Lecanoromycetidae</taxon>
        <taxon>Lecanorales</taxon>
        <taxon>Lecanorineae</taxon>
        <taxon>Parmeliaceae</taxon>
        <taxon>Imshaugia</taxon>
    </lineage>
</organism>
<evidence type="ECO:0000313" key="2">
    <source>
        <dbReference type="EMBL" id="CAF9941503.1"/>
    </source>
</evidence>
<evidence type="ECO:0000313" key="3">
    <source>
        <dbReference type="Proteomes" id="UP000664534"/>
    </source>
</evidence>
<gene>
    <name evidence="2" type="ORF">IMSHALPRED_002755</name>
</gene>
<name>A0A8H3J695_9LECA</name>
<sequence>MSPCCHFFLVAVTIFTWVVQISFPSPTHEVSGAVGFISRRLDEIEFSLPSNVPPRRHSKEGATRKAYIRTPGTAPPGNIAFKSLYRGPNYEILPIHVGAQALHAFYTSISHSASTIWPRTRSQETIFTITQGALQLTMSSLGTKIPWDFVEDWSMRAAESVAKGWTDTFDALYENEGTGVRIWVSLRLLERWQ</sequence>
<dbReference type="OrthoDB" id="5401563at2759"/>
<proteinExistence type="predicted"/>
<feature type="signal peptide" evidence="1">
    <location>
        <begin position="1"/>
        <end position="24"/>
    </location>
</feature>
<feature type="chain" id="PRO_5034916535" evidence="1">
    <location>
        <begin position="25"/>
        <end position="193"/>
    </location>
</feature>
<comment type="caution">
    <text evidence="2">The sequence shown here is derived from an EMBL/GenBank/DDBJ whole genome shotgun (WGS) entry which is preliminary data.</text>
</comment>
<keyword evidence="3" id="KW-1185">Reference proteome</keyword>
<reference evidence="2" key="1">
    <citation type="submission" date="2021-03" db="EMBL/GenBank/DDBJ databases">
        <authorList>
            <person name="Tagirdzhanova G."/>
        </authorList>
    </citation>
    <scope>NUCLEOTIDE SEQUENCE</scope>
</reference>
<protein>
    <submittedName>
        <fullName evidence="2">Uncharacterized protein</fullName>
    </submittedName>
</protein>
<dbReference type="AlphaFoldDB" id="A0A8H3J695"/>
<evidence type="ECO:0000256" key="1">
    <source>
        <dbReference type="SAM" id="SignalP"/>
    </source>
</evidence>
<accession>A0A8H3J695</accession>
<dbReference type="Proteomes" id="UP000664534">
    <property type="component" value="Unassembled WGS sequence"/>
</dbReference>